<reference evidence="1 2" key="1">
    <citation type="journal article" date="2015" name="Proc. Natl. Acad. Sci. U.S.A.">
        <title>The resurrection genome of Boea hygrometrica: A blueprint for survival of dehydration.</title>
        <authorList>
            <person name="Xiao L."/>
            <person name="Yang G."/>
            <person name="Zhang L."/>
            <person name="Yang X."/>
            <person name="Zhao S."/>
            <person name="Ji Z."/>
            <person name="Zhou Q."/>
            <person name="Hu M."/>
            <person name="Wang Y."/>
            <person name="Chen M."/>
            <person name="Xu Y."/>
            <person name="Jin H."/>
            <person name="Xiao X."/>
            <person name="Hu G."/>
            <person name="Bao F."/>
            <person name="Hu Y."/>
            <person name="Wan P."/>
            <person name="Li L."/>
            <person name="Deng X."/>
            <person name="Kuang T."/>
            <person name="Xiang C."/>
            <person name="Zhu J.K."/>
            <person name="Oliver M.J."/>
            <person name="He Y."/>
        </authorList>
    </citation>
    <scope>NUCLEOTIDE SEQUENCE [LARGE SCALE GENOMIC DNA]</scope>
    <source>
        <strain evidence="2">cv. XS01</strain>
    </source>
</reference>
<keyword evidence="2" id="KW-1185">Reference proteome</keyword>
<protein>
    <submittedName>
        <fullName evidence="1">Uncharacterized protein</fullName>
    </submittedName>
</protein>
<dbReference type="Proteomes" id="UP000250235">
    <property type="component" value="Unassembled WGS sequence"/>
</dbReference>
<dbReference type="AlphaFoldDB" id="A0A2Z7AM76"/>
<proteinExistence type="predicted"/>
<organism evidence="1 2">
    <name type="scientific">Dorcoceras hygrometricum</name>
    <dbReference type="NCBI Taxonomy" id="472368"/>
    <lineage>
        <taxon>Eukaryota</taxon>
        <taxon>Viridiplantae</taxon>
        <taxon>Streptophyta</taxon>
        <taxon>Embryophyta</taxon>
        <taxon>Tracheophyta</taxon>
        <taxon>Spermatophyta</taxon>
        <taxon>Magnoliopsida</taxon>
        <taxon>eudicotyledons</taxon>
        <taxon>Gunneridae</taxon>
        <taxon>Pentapetalae</taxon>
        <taxon>asterids</taxon>
        <taxon>lamiids</taxon>
        <taxon>Lamiales</taxon>
        <taxon>Gesneriaceae</taxon>
        <taxon>Didymocarpoideae</taxon>
        <taxon>Trichosporeae</taxon>
        <taxon>Loxocarpinae</taxon>
        <taxon>Dorcoceras</taxon>
    </lineage>
</organism>
<name>A0A2Z7AM76_9LAMI</name>
<evidence type="ECO:0000313" key="1">
    <source>
        <dbReference type="EMBL" id="KZV22566.1"/>
    </source>
</evidence>
<dbReference type="EMBL" id="KV014359">
    <property type="protein sequence ID" value="KZV22566.1"/>
    <property type="molecule type" value="Genomic_DNA"/>
</dbReference>
<accession>A0A2Z7AM76</accession>
<evidence type="ECO:0000313" key="2">
    <source>
        <dbReference type="Proteomes" id="UP000250235"/>
    </source>
</evidence>
<gene>
    <name evidence="1" type="ORF">F511_11540</name>
</gene>
<sequence>MEETLLGRLSVKQDESLSVLHDRWSHSFMKACTGRRKALLVHSKLHQYMNGYTHTQK</sequence>